<accession>A0ACB7PD23</accession>
<sequence length="268" mass="28892">MTEANTVRFNEEALSWDSNPSVQLATALAHKAYLARLPPPEILSTYDIMDLGCGTGLLSLALAPSVRSVTAIDAAEGMIAALRSKLEQQPPTPGSNTTPNNDPDNNNSPNPPAPPPPTNIHPIHTLLTSATSPLLHHDPLTHLPTPTPRRFDLIVSHLVLHHIPSLPTFFATIHDCLHPGTGRVMVTDFEDFGPAARQFHPESKMDGVERHGIQEGVMREVLEGAGFVDVKVERAFEMGKEVETEPGSGVLGPAVVFPFLICEGRRAA</sequence>
<keyword evidence="2" id="KW-1185">Reference proteome</keyword>
<evidence type="ECO:0000313" key="2">
    <source>
        <dbReference type="Proteomes" id="UP000724584"/>
    </source>
</evidence>
<keyword evidence="1" id="KW-0489">Methyltransferase</keyword>
<name>A0ACB7PD23_9PEZI</name>
<proteinExistence type="predicted"/>
<dbReference type="Proteomes" id="UP000724584">
    <property type="component" value="Unassembled WGS sequence"/>
</dbReference>
<evidence type="ECO:0000313" key="1">
    <source>
        <dbReference type="EMBL" id="KAH6632454.1"/>
    </source>
</evidence>
<comment type="caution">
    <text evidence="1">The sequence shown here is derived from an EMBL/GenBank/DDBJ whole genome shotgun (WGS) entry which is preliminary data.</text>
</comment>
<protein>
    <submittedName>
        <fullName evidence="1">S-adenosyl-L-methionine-dependent methyltransferase</fullName>
    </submittedName>
</protein>
<reference evidence="1 2" key="1">
    <citation type="journal article" date="2021" name="Nat. Commun.">
        <title>Genetic determinants of endophytism in the Arabidopsis root mycobiome.</title>
        <authorList>
            <person name="Mesny F."/>
            <person name="Miyauchi S."/>
            <person name="Thiergart T."/>
            <person name="Pickel B."/>
            <person name="Atanasova L."/>
            <person name="Karlsson M."/>
            <person name="Huettel B."/>
            <person name="Barry K.W."/>
            <person name="Haridas S."/>
            <person name="Chen C."/>
            <person name="Bauer D."/>
            <person name="Andreopoulos W."/>
            <person name="Pangilinan J."/>
            <person name="LaButti K."/>
            <person name="Riley R."/>
            <person name="Lipzen A."/>
            <person name="Clum A."/>
            <person name="Drula E."/>
            <person name="Henrissat B."/>
            <person name="Kohler A."/>
            <person name="Grigoriev I.V."/>
            <person name="Martin F.M."/>
            <person name="Hacquard S."/>
        </authorList>
    </citation>
    <scope>NUCLEOTIDE SEQUENCE [LARGE SCALE GENOMIC DNA]</scope>
    <source>
        <strain evidence="1 2">MPI-SDFR-AT-0079</strain>
    </source>
</reference>
<dbReference type="EMBL" id="JAGIZQ010000004">
    <property type="protein sequence ID" value="KAH6632454.1"/>
    <property type="molecule type" value="Genomic_DNA"/>
</dbReference>
<organism evidence="1 2">
    <name type="scientific">Chaetomium tenue</name>
    <dbReference type="NCBI Taxonomy" id="1854479"/>
    <lineage>
        <taxon>Eukaryota</taxon>
        <taxon>Fungi</taxon>
        <taxon>Dikarya</taxon>
        <taxon>Ascomycota</taxon>
        <taxon>Pezizomycotina</taxon>
        <taxon>Sordariomycetes</taxon>
        <taxon>Sordariomycetidae</taxon>
        <taxon>Sordariales</taxon>
        <taxon>Chaetomiaceae</taxon>
        <taxon>Chaetomium</taxon>
    </lineage>
</organism>
<keyword evidence="1" id="KW-0808">Transferase</keyword>
<gene>
    <name evidence="1" type="ORF">F5144DRAFT_252192</name>
</gene>